<reference evidence="4 5" key="1">
    <citation type="journal article" date="2016" name="Nat. Commun.">
        <title>Extremotolerant tardigrade genome and improved radiotolerance of human cultured cells by tardigrade-unique protein.</title>
        <authorList>
            <person name="Hashimoto T."/>
            <person name="Horikawa D.D."/>
            <person name="Saito Y."/>
            <person name="Kuwahara H."/>
            <person name="Kozuka-Hata H."/>
            <person name="Shin-I T."/>
            <person name="Minakuchi Y."/>
            <person name="Ohishi K."/>
            <person name="Motoyama A."/>
            <person name="Aizu T."/>
            <person name="Enomoto A."/>
            <person name="Kondo K."/>
            <person name="Tanaka S."/>
            <person name="Hara Y."/>
            <person name="Koshikawa S."/>
            <person name="Sagara H."/>
            <person name="Miura T."/>
            <person name="Yokobori S."/>
            <person name="Miyagawa K."/>
            <person name="Suzuki Y."/>
            <person name="Kubo T."/>
            <person name="Oyama M."/>
            <person name="Kohara Y."/>
            <person name="Fujiyama A."/>
            <person name="Arakawa K."/>
            <person name="Katayama T."/>
            <person name="Toyoda A."/>
            <person name="Kunieda T."/>
        </authorList>
    </citation>
    <scope>NUCLEOTIDE SEQUENCE [LARGE SCALE GENOMIC DNA]</scope>
    <source>
        <strain evidence="4 5">YOKOZUNA-1</strain>
    </source>
</reference>
<dbReference type="EMBL" id="BDGG01000027">
    <property type="protein sequence ID" value="GAV09776.1"/>
    <property type="molecule type" value="Genomic_DNA"/>
</dbReference>
<dbReference type="GO" id="GO:0005634">
    <property type="term" value="C:nucleus"/>
    <property type="evidence" value="ECO:0007669"/>
    <property type="project" value="TreeGrafter"/>
</dbReference>
<dbReference type="Proteomes" id="UP000186922">
    <property type="component" value="Unassembled WGS sequence"/>
</dbReference>
<comment type="similarity">
    <text evidence="1">Belongs to the SAP18 family.</text>
</comment>
<accession>A0A1D1W8U4</accession>
<comment type="caution">
    <text evidence="4">The sequence shown here is derived from an EMBL/GenBank/DDBJ whole genome shotgun (WGS) entry which is preliminary data.</text>
</comment>
<evidence type="ECO:0000313" key="4">
    <source>
        <dbReference type="EMBL" id="GAV09776.1"/>
    </source>
</evidence>
<dbReference type="GO" id="GO:0003714">
    <property type="term" value="F:transcription corepressor activity"/>
    <property type="evidence" value="ECO:0007669"/>
    <property type="project" value="TreeGrafter"/>
</dbReference>
<dbReference type="InterPro" id="IPR042534">
    <property type="entry name" value="SAP18_sf"/>
</dbReference>
<name>A0A1D1W8U4_RAMVA</name>
<evidence type="ECO:0000313" key="5">
    <source>
        <dbReference type="Proteomes" id="UP000186922"/>
    </source>
</evidence>
<feature type="region of interest" description="Disordered" evidence="3">
    <location>
        <begin position="1"/>
        <end position="78"/>
    </location>
</feature>
<evidence type="ECO:0000256" key="2">
    <source>
        <dbReference type="ARBA" id="ARBA00030511"/>
    </source>
</evidence>
<dbReference type="PANTHER" id="PTHR13082:SF0">
    <property type="entry name" value="HISTONE DEACETYLASE COMPLEX SUBUNIT SAP18"/>
    <property type="match status" value="1"/>
</dbReference>
<proteinExistence type="inferred from homology"/>
<dbReference type="Gene3D" id="3.10.20.550">
    <property type="entry name" value="ASAP complex, SAP18 subunit"/>
    <property type="match status" value="1"/>
</dbReference>
<dbReference type="OrthoDB" id="440566at2759"/>
<protein>
    <recommendedName>
        <fullName evidence="2">18 kDa Sin3-associated polypeptide</fullName>
    </recommendedName>
</protein>
<evidence type="ECO:0000256" key="3">
    <source>
        <dbReference type="SAM" id="MobiDB-lite"/>
    </source>
</evidence>
<dbReference type="Pfam" id="PF06487">
    <property type="entry name" value="SAP18"/>
    <property type="match status" value="1"/>
</dbReference>
<evidence type="ECO:0000256" key="1">
    <source>
        <dbReference type="ARBA" id="ARBA00009143"/>
    </source>
</evidence>
<feature type="compositionally biased region" description="Basic and acidic residues" evidence="3">
    <location>
        <begin position="44"/>
        <end position="75"/>
    </location>
</feature>
<dbReference type="PANTHER" id="PTHR13082">
    <property type="entry name" value="SAP18"/>
    <property type="match status" value="1"/>
</dbReference>
<dbReference type="InterPro" id="IPR010516">
    <property type="entry name" value="SAP18"/>
</dbReference>
<gene>
    <name evidence="4" type="primary">RvY_19261-1</name>
    <name evidence="4" type="synonym">RvY_19261.1</name>
    <name evidence="4" type="ORF">RvY_19261</name>
</gene>
<keyword evidence="5" id="KW-1185">Reference proteome</keyword>
<sequence>MTLYVPMAPERGKRPSLQVRSSGGGNFEREIIQVRIPGDNGRAPSKERGDGRNGPERHLNKTTENDFHPDTRDAPEVVDPNKFSVDREKVCPFLLRVFCNTGRHYPLSEFAHGNTPTGGTGELQVYTWLDATLKELSGLIRDVHPEARRRGTIFEFNLVYPDHGRSSNYRSRHIGAACNGQKGQDDGKMLSDVRFQIGDFMSVAIVPAPEDRLY</sequence>
<organism evidence="4 5">
    <name type="scientific">Ramazzottius varieornatus</name>
    <name type="common">Water bear</name>
    <name type="synonym">Tardigrade</name>
    <dbReference type="NCBI Taxonomy" id="947166"/>
    <lineage>
        <taxon>Eukaryota</taxon>
        <taxon>Metazoa</taxon>
        <taxon>Ecdysozoa</taxon>
        <taxon>Tardigrada</taxon>
        <taxon>Eutardigrada</taxon>
        <taxon>Parachela</taxon>
        <taxon>Hypsibioidea</taxon>
        <taxon>Ramazzottiidae</taxon>
        <taxon>Ramazzottius</taxon>
    </lineage>
</organism>
<dbReference type="STRING" id="947166.A0A1D1W8U4"/>
<dbReference type="AlphaFoldDB" id="A0A1D1W8U4"/>